<keyword evidence="4" id="KW-1133">Transmembrane helix</keyword>
<dbReference type="OrthoDB" id="2019747at2759"/>
<name>A0A5N6RVN5_9ROSI</name>
<evidence type="ECO:0000313" key="8">
    <source>
        <dbReference type="Proteomes" id="UP000327013"/>
    </source>
</evidence>
<dbReference type="InterPro" id="IPR011009">
    <property type="entry name" value="Kinase-like_dom_sf"/>
</dbReference>
<keyword evidence="5" id="KW-0732">Signal</keyword>
<dbReference type="FunFam" id="2.60.120.200:FF:000141">
    <property type="entry name" value="L-type lectin-domain containing receptor kinase VIII.1"/>
    <property type="match status" value="1"/>
</dbReference>
<feature type="transmembrane region" description="Helical" evidence="4">
    <location>
        <begin position="297"/>
        <end position="321"/>
    </location>
</feature>
<dbReference type="Proteomes" id="UP000327013">
    <property type="component" value="Chromosome 8"/>
</dbReference>
<dbReference type="InterPro" id="IPR050258">
    <property type="entry name" value="Leguminous_Lectin"/>
</dbReference>
<evidence type="ECO:0000256" key="2">
    <source>
        <dbReference type="ARBA" id="ARBA00022734"/>
    </source>
</evidence>
<organism evidence="7 8">
    <name type="scientific">Carpinus fangiana</name>
    <dbReference type="NCBI Taxonomy" id="176857"/>
    <lineage>
        <taxon>Eukaryota</taxon>
        <taxon>Viridiplantae</taxon>
        <taxon>Streptophyta</taxon>
        <taxon>Embryophyta</taxon>
        <taxon>Tracheophyta</taxon>
        <taxon>Spermatophyta</taxon>
        <taxon>Magnoliopsida</taxon>
        <taxon>eudicotyledons</taxon>
        <taxon>Gunneridae</taxon>
        <taxon>Pentapetalae</taxon>
        <taxon>rosids</taxon>
        <taxon>fabids</taxon>
        <taxon>Fagales</taxon>
        <taxon>Betulaceae</taxon>
        <taxon>Carpinus</taxon>
    </lineage>
</organism>
<feature type="signal peptide" evidence="5">
    <location>
        <begin position="1"/>
        <end position="26"/>
    </location>
</feature>
<evidence type="ECO:0000313" key="7">
    <source>
        <dbReference type="EMBL" id="KAE8125371.1"/>
    </source>
</evidence>
<dbReference type="InterPro" id="IPR001220">
    <property type="entry name" value="Legume_lectin_dom"/>
</dbReference>
<keyword evidence="2" id="KW-0430">Lectin</keyword>
<dbReference type="InterPro" id="IPR013320">
    <property type="entry name" value="ConA-like_dom_sf"/>
</dbReference>
<gene>
    <name evidence="7" type="ORF">FH972_020187</name>
</gene>
<keyword evidence="3" id="KW-0547">Nucleotide-binding</keyword>
<dbReference type="CDD" id="cd06899">
    <property type="entry name" value="lectin_legume_LecRK_Arcelin_ConA"/>
    <property type="match status" value="1"/>
</dbReference>
<dbReference type="PANTHER" id="PTHR32401:SF48">
    <property type="entry name" value="LEGUME LECTIN DOMAIN-CONTAINING PROTEIN"/>
    <property type="match status" value="1"/>
</dbReference>
<dbReference type="GO" id="GO:0005524">
    <property type="term" value="F:ATP binding"/>
    <property type="evidence" value="ECO:0007669"/>
    <property type="project" value="UniProtKB-UniRule"/>
</dbReference>
<feature type="domain" description="Legume lectin" evidence="6">
    <location>
        <begin position="34"/>
        <end position="258"/>
    </location>
</feature>
<keyword evidence="4" id="KW-0812">Transmembrane</keyword>
<dbReference type="InterPro" id="IPR017441">
    <property type="entry name" value="Protein_kinase_ATP_BS"/>
</dbReference>
<proteinExistence type="inferred from homology"/>
<dbReference type="PANTHER" id="PTHR32401">
    <property type="entry name" value="CONCANAVALIN A-LIKE LECTIN FAMILY PROTEIN"/>
    <property type="match status" value="1"/>
</dbReference>
<evidence type="ECO:0000256" key="3">
    <source>
        <dbReference type="PROSITE-ProRule" id="PRU10141"/>
    </source>
</evidence>
<dbReference type="Gene3D" id="2.60.120.200">
    <property type="match status" value="1"/>
</dbReference>
<dbReference type="EMBL" id="CM017328">
    <property type="protein sequence ID" value="KAE8125371.1"/>
    <property type="molecule type" value="Genomic_DNA"/>
</dbReference>
<dbReference type="AlphaFoldDB" id="A0A5N6RVN5"/>
<evidence type="ECO:0000256" key="1">
    <source>
        <dbReference type="ARBA" id="ARBA00007606"/>
    </source>
</evidence>
<dbReference type="Pfam" id="PF00139">
    <property type="entry name" value="Lectin_legB"/>
    <property type="match status" value="1"/>
</dbReference>
<keyword evidence="4" id="KW-0472">Membrane</keyword>
<dbReference type="GO" id="GO:0030246">
    <property type="term" value="F:carbohydrate binding"/>
    <property type="evidence" value="ECO:0007669"/>
    <property type="project" value="UniProtKB-KW"/>
</dbReference>
<reference evidence="7 8" key="1">
    <citation type="submission" date="2019-06" db="EMBL/GenBank/DDBJ databases">
        <title>A chromosomal-level reference genome of Carpinus fangiana (Coryloideae, Betulaceae).</title>
        <authorList>
            <person name="Yang X."/>
            <person name="Wang Z."/>
            <person name="Zhang L."/>
            <person name="Hao G."/>
            <person name="Liu J."/>
            <person name="Yang Y."/>
        </authorList>
    </citation>
    <scope>NUCLEOTIDE SEQUENCE [LARGE SCALE GENOMIC DNA]</scope>
    <source>
        <strain evidence="7">Cfa_2016G</strain>
        <tissue evidence="7">Leaf</tissue>
    </source>
</reference>
<protein>
    <recommendedName>
        <fullName evidence="6">Legume lectin domain-containing protein</fullName>
    </recommendedName>
</protein>
<accession>A0A5N6RVN5</accession>
<dbReference type="Gene3D" id="3.30.200.20">
    <property type="entry name" value="Phosphorylase Kinase, domain 1"/>
    <property type="match status" value="1"/>
</dbReference>
<evidence type="ECO:0000256" key="5">
    <source>
        <dbReference type="SAM" id="SignalP"/>
    </source>
</evidence>
<keyword evidence="8" id="KW-1185">Reference proteome</keyword>
<dbReference type="PROSITE" id="PS00107">
    <property type="entry name" value="PROTEIN_KINASE_ATP"/>
    <property type="match status" value="1"/>
</dbReference>
<evidence type="ECO:0000256" key="4">
    <source>
        <dbReference type="SAM" id="Phobius"/>
    </source>
</evidence>
<dbReference type="SUPFAM" id="SSF49899">
    <property type="entry name" value="Concanavalin A-like lectins/glucanases"/>
    <property type="match status" value="1"/>
</dbReference>
<dbReference type="SUPFAM" id="SSF56112">
    <property type="entry name" value="Protein kinase-like (PK-like)"/>
    <property type="match status" value="1"/>
</dbReference>
<sequence>MPPRKLLVFLTTFLVVLFTFLDPSFAAATNVSIDFPYFTLRNLTLLGDSYLRNGVVGLTRELGVPSSSAGTMIYNKPITFFDLESNVTASFSTRFSFSIANVNPSSFGDGLAFFLSPDNQTLGSPGGYLGLVNSSQLTKNKFLAIEFDTRLDPHFDDPNENHVGLDIESLISIKTGDAMLQGIDLKSGNWITAWIDYVNGKRKLHVSLSYSSFKPEKPVLSVDIDLSDYLKPVMYVGFSASTEGSTELHLIENWSFSTFGFVPVRPRLSPHNVSDSSVTVKPAIPVPSSGSKHHKRIGFGLGIAGPAFFFVVLLVFGYVSVRKWRGIRTQMSFKAELLAGPREFSYKELKSATKGFHSSRIIGHGAFGTVYKAIFASSRTGTIAAVKRSKHSHEERPTMRRVLQILNNEVEPLLVPRIKPSLSFSYGLPCLEDIVSESEEEEEDSESPISLSEFFSKYQIEAVGVHWPEFKTIPLNFVVSSVSEMQEAVLNVSIVKWYSAPATLDPCSLAPLCDLMATSYAMTALISSAFDYR</sequence>
<evidence type="ECO:0000259" key="6">
    <source>
        <dbReference type="Pfam" id="PF00139"/>
    </source>
</evidence>
<comment type="similarity">
    <text evidence="1">Belongs to the leguminous lectin family.</text>
</comment>
<feature type="binding site" evidence="3">
    <location>
        <position position="387"/>
    </location>
    <ligand>
        <name>ATP</name>
        <dbReference type="ChEBI" id="CHEBI:30616"/>
    </ligand>
</feature>
<keyword evidence="3" id="KW-0067">ATP-binding</keyword>
<feature type="chain" id="PRO_5024361323" description="Legume lectin domain-containing protein" evidence="5">
    <location>
        <begin position="27"/>
        <end position="533"/>
    </location>
</feature>